<dbReference type="CDD" id="cd00093">
    <property type="entry name" value="HTH_XRE"/>
    <property type="match status" value="1"/>
</dbReference>
<dbReference type="SUPFAM" id="SSF47413">
    <property type="entry name" value="lambda repressor-like DNA-binding domains"/>
    <property type="match status" value="1"/>
</dbReference>
<dbReference type="PANTHER" id="PTHR37301:SF1">
    <property type="entry name" value="DNA-BINDING PROTEIN"/>
    <property type="match status" value="1"/>
</dbReference>
<geneLocation type="plasmid" evidence="3">
    <name>pCD-WTSI4</name>
</geneLocation>
<evidence type="ECO:0000313" key="3">
    <source>
        <dbReference type="EMBL" id="AUG89626.1"/>
    </source>
</evidence>
<keyword evidence="1" id="KW-0812">Transmembrane</keyword>
<feature type="domain" description="HTH cro/C1-type" evidence="2">
    <location>
        <begin position="44"/>
        <end position="99"/>
    </location>
</feature>
<dbReference type="PROSITE" id="PS50943">
    <property type="entry name" value="HTH_CROC1"/>
    <property type="match status" value="1"/>
</dbReference>
<dbReference type="Pfam" id="PF13443">
    <property type="entry name" value="HTH_26"/>
    <property type="match status" value="1"/>
</dbReference>
<protein>
    <submittedName>
        <fullName evidence="3">HTH_XRE</fullName>
    </submittedName>
</protein>
<sequence length="106" mass="12668">MVIYSIYYYVIIYYVLSSIYIVFGTYFRYYIIKKVAIKLLDIQINKLLENQNKTRYWLAKQIGMTHQNLTKLANNNTNSIKFDSLEKICMALKCSPNELFGWEQDK</sequence>
<dbReference type="GO" id="GO:0003677">
    <property type="term" value="F:DNA binding"/>
    <property type="evidence" value="ECO:0007669"/>
    <property type="project" value="InterPro"/>
</dbReference>
<gene>
    <name evidence="3" type="ORF">WTSI4_0003</name>
</gene>
<dbReference type="SMART" id="SM00530">
    <property type="entry name" value="HTH_XRE"/>
    <property type="match status" value="1"/>
</dbReference>
<proteinExistence type="predicted"/>
<keyword evidence="1" id="KW-0472">Membrane</keyword>
<reference evidence="3" key="1">
    <citation type="journal article" date="2017" name="Anaerobe">
        <title>A helicase-containing module defines a family of pCD630-like plasmids in Clostridium difficile.</title>
        <authorList>
            <person name="Smits W.K."/>
            <person name="Weese J.S."/>
            <person name="Roberts A.P."/>
            <person name="Celine Jr"/>
            <person name="Hornung B."/>
        </authorList>
    </citation>
    <scope>NUCLEOTIDE SEQUENCE</scope>
    <source>
        <strain evidence="3">ERR125911_NODE11</strain>
        <plasmid evidence="3">pCD-WTSI4</plasmid>
    </source>
</reference>
<evidence type="ECO:0000256" key="1">
    <source>
        <dbReference type="SAM" id="Phobius"/>
    </source>
</evidence>
<dbReference type="InterPro" id="IPR010982">
    <property type="entry name" value="Lambda_DNA-bd_dom_sf"/>
</dbReference>
<dbReference type="AlphaFoldDB" id="A0A2H5BSV8"/>
<accession>A0A2H5BSV8</accession>
<dbReference type="InterPro" id="IPR001387">
    <property type="entry name" value="Cro/C1-type_HTH"/>
</dbReference>
<dbReference type="PANTHER" id="PTHR37301">
    <property type="entry name" value="DNA-BINDING PROTEIN-RELATED"/>
    <property type="match status" value="1"/>
</dbReference>
<name>A0A2H5BSV8_CLODI</name>
<evidence type="ECO:0000259" key="2">
    <source>
        <dbReference type="PROSITE" id="PS50943"/>
    </source>
</evidence>
<dbReference type="Gene3D" id="1.10.260.40">
    <property type="entry name" value="lambda repressor-like DNA-binding domains"/>
    <property type="match status" value="1"/>
</dbReference>
<organism evidence="3">
    <name type="scientific">Clostridioides difficile</name>
    <name type="common">Peptoclostridium difficile</name>
    <dbReference type="NCBI Taxonomy" id="1496"/>
    <lineage>
        <taxon>Bacteria</taxon>
        <taxon>Bacillati</taxon>
        <taxon>Bacillota</taxon>
        <taxon>Clostridia</taxon>
        <taxon>Peptostreptococcales</taxon>
        <taxon>Peptostreptococcaceae</taxon>
        <taxon>Clostridioides</taxon>
    </lineage>
</organism>
<feature type="transmembrane region" description="Helical" evidence="1">
    <location>
        <begin position="6"/>
        <end position="29"/>
    </location>
</feature>
<keyword evidence="1" id="KW-1133">Transmembrane helix</keyword>
<keyword evidence="3" id="KW-0614">Plasmid</keyword>
<dbReference type="EMBL" id="MG019962">
    <property type="protein sequence ID" value="AUG89626.1"/>
    <property type="molecule type" value="Genomic_DNA"/>
</dbReference>